<organism evidence="1 2">
    <name type="scientific">Bacteroides intestinalis DSM 17393</name>
    <dbReference type="NCBI Taxonomy" id="471870"/>
    <lineage>
        <taxon>Bacteria</taxon>
        <taxon>Pseudomonadati</taxon>
        <taxon>Bacteroidota</taxon>
        <taxon>Bacteroidia</taxon>
        <taxon>Bacteroidales</taxon>
        <taxon>Bacteroidaceae</taxon>
        <taxon>Bacteroides</taxon>
    </lineage>
</organism>
<dbReference type="EMBL" id="ABJL02000008">
    <property type="protein sequence ID" value="EDV04191.1"/>
    <property type="molecule type" value="Genomic_DNA"/>
</dbReference>
<gene>
    <name evidence="1" type="ORF">BACINT_03324</name>
</gene>
<sequence>MNVVQVKIQIKIVVEEYVLMDTQDLKVIGCKQNHRILLSL</sequence>
<protein>
    <submittedName>
        <fullName evidence="1">Uncharacterized protein</fullName>
    </submittedName>
</protein>
<evidence type="ECO:0000313" key="2">
    <source>
        <dbReference type="Proteomes" id="UP000004596"/>
    </source>
</evidence>
<dbReference type="STRING" id="471870.BACINT_03324"/>
<comment type="caution">
    <text evidence="1">The sequence shown here is derived from an EMBL/GenBank/DDBJ whole genome shotgun (WGS) entry which is preliminary data.</text>
</comment>
<dbReference type="AlphaFoldDB" id="B3CAT9"/>
<reference evidence="1 2" key="2">
    <citation type="submission" date="2008-04" db="EMBL/GenBank/DDBJ databases">
        <authorList>
            <person name="Fulton L."/>
            <person name="Clifton S."/>
            <person name="Fulton B."/>
            <person name="Xu J."/>
            <person name="Minx P."/>
            <person name="Pepin K.H."/>
            <person name="Johnson M."/>
            <person name="Thiruvilangam P."/>
            <person name="Bhonagiri V."/>
            <person name="Nash W.E."/>
            <person name="Mardis E.R."/>
            <person name="Wilson R.K."/>
        </authorList>
    </citation>
    <scope>NUCLEOTIDE SEQUENCE [LARGE SCALE GENOMIC DNA]</scope>
    <source>
        <strain evidence="1 2">DSM 17393</strain>
    </source>
</reference>
<evidence type="ECO:0000313" key="1">
    <source>
        <dbReference type="EMBL" id="EDV04191.1"/>
    </source>
</evidence>
<dbReference type="Proteomes" id="UP000004596">
    <property type="component" value="Unassembled WGS sequence"/>
</dbReference>
<accession>B3CAT9</accession>
<reference evidence="1 2" key="1">
    <citation type="submission" date="2008-04" db="EMBL/GenBank/DDBJ databases">
        <title>Draft genome sequence of Bacteroides intestinalis (DSM 17393).</title>
        <authorList>
            <person name="Sudarsanam P."/>
            <person name="Ley R."/>
            <person name="Guruge J."/>
            <person name="Turnbaugh P.J."/>
            <person name="Mahowald M."/>
            <person name="Liep D."/>
            <person name="Gordon J."/>
        </authorList>
    </citation>
    <scope>NUCLEOTIDE SEQUENCE [LARGE SCALE GENOMIC DNA]</scope>
    <source>
        <strain evidence="1 2">DSM 17393</strain>
    </source>
</reference>
<name>B3CAT9_9BACE</name>
<proteinExistence type="predicted"/>